<gene>
    <name evidence="2" type="ORF">CO059_00850</name>
</gene>
<protein>
    <recommendedName>
        <fullName evidence="1">Metallo-beta-lactamase domain-containing protein</fullName>
    </recommendedName>
</protein>
<dbReference type="PANTHER" id="PTHR30619">
    <property type="entry name" value="DNA INTERNALIZATION/COMPETENCE PROTEIN COMEC/REC2"/>
    <property type="match status" value="1"/>
</dbReference>
<feature type="domain" description="Metallo-beta-lactamase" evidence="1">
    <location>
        <begin position="54"/>
        <end position="247"/>
    </location>
</feature>
<dbReference type="CDD" id="cd07731">
    <property type="entry name" value="ComA-like_MBL-fold"/>
    <property type="match status" value="1"/>
</dbReference>
<dbReference type="Proteomes" id="UP000228781">
    <property type="component" value="Unassembled WGS sequence"/>
</dbReference>
<dbReference type="SUPFAM" id="SSF56281">
    <property type="entry name" value="Metallo-hydrolase/oxidoreductase"/>
    <property type="match status" value="1"/>
</dbReference>
<proteinExistence type="predicted"/>
<comment type="caution">
    <text evidence="2">The sequence shown here is derived from an EMBL/GenBank/DDBJ whole genome shotgun (WGS) entry which is preliminary data.</text>
</comment>
<dbReference type="Pfam" id="PF00753">
    <property type="entry name" value="Lactamase_B"/>
    <property type="match status" value="1"/>
</dbReference>
<dbReference type="InterPro" id="IPR052159">
    <property type="entry name" value="Competence_DNA_uptake"/>
</dbReference>
<evidence type="ECO:0000259" key="1">
    <source>
        <dbReference type="SMART" id="SM00849"/>
    </source>
</evidence>
<accession>A0A2M8EJX6</accession>
<dbReference type="InterPro" id="IPR035681">
    <property type="entry name" value="ComA-like_MBL"/>
</dbReference>
<dbReference type="InterPro" id="IPR001279">
    <property type="entry name" value="Metallo-B-lactamas"/>
</dbReference>
<organism evidence="2 3">
    <name type="scientific">candidate division WWE3 bacterium CG_4_9_14_0_2_um_filter_48_10</name>
    <dbReference type="NCBI Taxonomy" id="1975078"/>
    <lineage>
        <taxon>Bacteria</taxon>
        <taxon>Katanobacteria</taxon>
    </lineage>
</organism>
<dbReference type="EMBL" id="PFSK01000012">
    <property type="protein sequence ID" value="PJC23035.1"/>
    <property type="molecule type" value="Genomic_DNA"/>
</dbReference>
<evidence type="ECO:0000313" key="3">
    <source>
        <dbReference type="Proteomes" id="UP000228781"/>
    </source>
</evidence>
<evidence type="ECO:0000313" key="2">
    <source>
        <dbReference type="EMBL" id="PJC23035.1"/>
    </source>
</evidence>
<reference evidence="3" key="1">
    <citation type="submission" date="2017-09" db="EMBL/GenBank/DDBJ databases">
        <title>Depth-based differentiation of microbial function through sediment-hosted aquifers and enrichment of novel symbionts in the deep terrestrial subsurface.</title>
        <authorList>
            <person name="Probst A.J."/>
            <person name="Ladd B."/>
            <person name="Jarett J.K."/>
            <person name="Geller-Mcgrath D.E."/>
            <person name="Sieber C.M.K."/>
            <person name="Emerson J.B."/>
            <person name="Anantharaman K."/>
            <person name="Thomas B.C."/>
            <person name="Malmstrom R."/>
            <person name="Stieglmeier M."/>
            <person name="Klingl A."/>
            <person name="Woyke T."/>
            <person name="Ryan C.M."/>
            <person name="Banfield J.F."/>
        </authorList>
    </citation>
    <scope>NUCLEOTIDE SEQUENCE [LARGE SCALE GENOMIC DNA]</scope>
</reference>
<dbReference type="AlphaFoldDB" id="A0A2M8EJX6"/>
<dbReference type="Gene3D" id="3.60.15.10">
    <property type="entry name" value="Ribonuclease Z/Hydroxyacylglutathione hydrolase-like"/>
    <property type="match status" value="1"/>
</dbReference>
<dbReference type="PANTHER" id="PTHR30619:SF1">
    <property type="entry name" value="RECOMBINATION PROTEIN 2"/>
    <property type="match status" value="1"/>
</dbReference>
<sequence length="292" mass="32035">MVPFPIIPEKTKNKLIFSTLSATLLLILWALSFRVAGGSSDKPLLTISFYDVGQGDAILVTKGETQIVVDGGPNDNILSYLGQDLPPWDRKIELMVLTHPHADHLTGLLSVLEHYQVERILFYPVVYETRGYQKFLKAIEDEGAVILRGESGVAVELSGVTLKILWPREGFSDTENVNNSSVVLAVSYGEFDALLLGDAEKEAQIRFLSITPEVEVLKIAHQGSRDGTYEPLLRQASPELAVISVGKNSYGHPHACVLSLLKQLGIAVARTDLSGTIKVMSDGAKFWYDTAR</sequence>
<dbReference type="SMART" id="SM00849">
    <property type="entry name" value="Lactamase_B"/>
    <property type="match status" value="1"/>
</dbReference>
<name>A0A2M8EJX6_UNCKA</name>
<dbReference type="InterPro" id="IPR036866">
    <property type="entry name" value="RibonucZ/Hydroxyglut_hydro"/>
</dbReference>